<dbReference type="InterPro" id="IPR036179">
    <property type="entry name" value="Ig-like_dom_sf"/>
</dbReference>
<dbReference type="SUPFAM" id="SSF48726">
    <property type="entry name" value="Immunoglobulin"/>
    <property type="match status" value="1"/>
</dbReference>
<dbReference type="InterPro" id="IPR007110">
    <property type="entry name" value="Ig-like_dom"/>
</dbReference>
<keyword evidence="1" id="KW-0472">Membrane</keyword>
<organism evidence="3 4">
    <name type="scientific">Batillaria attramentaria</name>
    <dbReference type="NCBI Taxonomy" id="370345"/>
    <lineage>
        <taxon>Eukaryota</taxon>
        <taxon>Metazoa</taxon>
        <taxon>Spiralia</taxon>
        <taxon>Lophotrochozoa</taxon>
        <taxon>Mollusca</taxon>
        <taxon>Gastropoda</taxon>
        <taxon>Caenogastropoda</taxon>
        <taxon>Sorbeoconcha</taxon>
        <taxon>Cerithioidea</taxon>
        <taxon>Batillariidae</taxon>
        <taxon>Batillaria</taxon>
    </lineage>
</organism>
<dbReference type="PROSITE" id="PS00290">
    <property type="entry name" value="IG_MHC"/>
    <property type="match status" value="1"/>
</dbReference>
<evidence type="ECO:0000313" key="3">
    <source>
        <dbReference type="EMBL" id="KAK7480158.1"/>
    </source>
</evidence>
<evidence type="ECO:0000259" key="2">
    <source>
        <dbReference type="PROSITE" id="PS50835"/>
    </source>
</evidence>
<name>A0ABD0JZA0_9CAEN</name>
<sequence length="503" mass="55745">PLLEIFEPDTIVAGEDFNVTCQLRVPLGMLTNYTLLWDVSGLPSSKVKTFEMQEDTTVVNMLSMSRPSAEDLYKKEISCTAIMPPEQPTVTGPTLMIATGNISAVCTAVGALGPQPEITWQDGHGTTIADNWTVREAYDSRIPFWNATIDLNVPYNGTLDFMEFTCTVRQNGTDTEISVLYNVSLLVLELEIDEPDRIVAGQDVNVTCRLKLVSSYLEDFSVDWDIRSLPRSKVQMRESTRGEELVNELTIRHMAVEDLYEKTIVCEATGPADSDSVRAEWKPTGILAAPPEPVVKGPSFAVIYTPAIATCTSTGALGPQPDVVWRTGAGENVTGEVTAETMENAGVHGIPFWNVTAVLDYLFEGSEDVVEFTCTVTHNATNTSITTSHAVSLMGLNGRELRNRHDSRFLVDFTDVVQNKGLRRSALATLDYKLPELDTGELHSDKLSSRWAFHSGRIQFFDPSYYWAFKVYAACVGSILLFVMVMFGAFTYLRRVNEHCYCC</sequence>
<dbReference type="Gene3D" id="2.60.40.10">
    <property type="entry name" value="Immunoglobulins"/>
    <property type="match status" value="1"/>
</dbReference>
<dbReference type="EMBL" id="JACVVK020000287">
    <property type="protein sequence ID" value="KAK7480158.1"/>
    <property type="molecule type" value="Genomic_DNA"/>
</dbReference>
<dbReference type="InterPro" id="IPR013783">
    <property type="entry name" value="Ig-like_fold"/>
</dbReference>
<gene>
    <name evidence="3" type="ORF">BaRGS_00028642</name>
</gene>
<dbReference type="InterPro" id="IPR003006">
    <property type="entry name" value="Ig/MHC_CS"/>
</dbReference>
<feature type="non-terminal residue" evidence="3">
    <location>
        <position position="1"/>
    </location>
</feature>
<evidence type="ECO:0000313" key="4">
    <source>
        <dbReference type="Proteomes" id="UP001519460"/>
    </source>
</evidence>
<keyword evidence="1" id="KW-0812">Transmembrane</keyword>
<feature type="transmembrane region" description="Helical" evidence="1">
    <location>
        <begin position="465"/>
        <end position="487"/>
    </location>
</feature>
<feature type="domain" description="Ig-like" evidence="2">
    <location>
        <begin position="283"/>
        <end position="392"/>
    </location>
</feature>
<feature type="domain" description="Ig-like" evidence="2">
    <location>
        <begin position="85"/>
        <end position="178"/>
    </location>
</feature>
<dbReference type="Proteomes" id="UP001519460">
    <property type="component" value="Unassembled WGS sequence"/>
</dbReference>
<keyword evidence="1" id="KW-1133">Transmembrane helix</keyword>
<proteinExistence type="predicted"/>
<reference evidence="3 4" key="1">
    <citation type="journal article" date="2023" name="Sci. Data">
        <title>Genome assembly of the Korean intertidal mud-creeper Batillaria attramentaria.</title>
        <authorList>
            <person name="Patra A.K."/>
            <person name="Ho P.T."/>
            <person name="Jun S."/>
            <person name="Lee S.J."/>
            <person name="Kim Y."/>
            <person name="Won Y.J."/>
        </authorList>
    </citation>
    <scope>NUCLEOTIDE SEQUENCE [LARGE SCALE GENOMIC DNA]</scope>
    <source>
        <strain evidence="3">Wonlab-2016</strain>
    </source>
</reference>
<accession>A0ABD0JZA0</accession>
<keyword evidence="4" id="KW-1185">Reference proteome</keyword>
<dbReference type="PROSITE" id="PS50835">
    <property type="entry name" value="IG_LIKE"/>
    <property type="match status" value="2"/>
</dbReference>
<dbReference type="AlphaFoldDB" id="A0ABD0JZA0"/>
<evidence type="ECO:0000256" key="1">
    <source>
        <dbReference type="SAM" id="Phobius"/>
    </source>
</evidence>
<protein>
    <recommendedName>
        <fullName evidence="2">Ig-like domain-containing protein</fullName>
    </recommendedName>
</protein>
<comment type="caution">
    <text evidence="3">The sequence shown here is derived from an EMBL/GenBank/DDBJ whole genome shotgun (WGS) entry which is preliminary data.</text>
</comment>